<dbReference type="EMBL" id="CAIF01000086">
    <property type="protein sequence ID" value="CCH43652.1"/>
    <property type="molecule type" value="Genomic_DNA"/>
</dbReference>
<sequence length="306" mass="35377">MARKLKGKPSKASQKHIKAAMFKEAVNRVQKPVTPKPQQQKKLQPKPKHEQPEQLNQAFIPFGPEDTVMLVGEGDFSFAASCLQQEYLQPSKLIITSFDNSANELALKYPHTFPKNNEYLKEKGVVIHYKIDGTDLVRSLKLKKHINSFPKLDFIVFNFPHTGRGMKDQDRNIRDHQLLVLGYFKSCVEVFKMLGWGTPKQRKSNLSEMNVLSTESQDKEPKIVLSVFEGEPYDSWNIKSLSKTLGLKVERSGAFRWDLFKGYEHKRTNSEQQTTKVANERKARIYVFEKFKKQIKKKKVDSDDED</sequence>
<organism evidence="3 4">
    <name type="scientific">Wickerhamomyces ciferrii (strain ATCC 14091 / BCRC 22168 / CBS 111 / JCM 3599 / NBRC 0793 / NRRL Y-1031 F-60-10)</name>
    <name type="common">Yeast</name>
    <name type="synonym">Pichia ciferrii</name>
    <dbReference type="NCBI Taxonomy" id="1206466"/>
    <lineage>
        <taxon>Eukaryota</taxon>
        <taxon>Fungi</taxon>
        <taxon>Dikarya</taxon>
        <taxon>Ascomycota</taxon>
        <taxon>Saccharomycotina</taxon>
        <taxon>Saccharomycetes</taxon>
        <taxon>Phaffomycetales</taxon>
        <taxon>Wickerhamomycetaceae</taxon>
        <taxon>Wickerhamomyces</taxon>
    </lineage>
</organism>
<dbReference type="PANTHER" id="PTHR11538:SF26">
    <property type="entry name" value="FERREDOXIN-FOLD ANTICODON-BINDING DOMAIN-CONTAINING PROTEIN 1"/>
    <property type="match status" value="1"/>
</dbReference>
<evidence type="ECO:0000313" key="4">
    <source>
        <dbReference type="Proteomes" id="UP000009328"/>
    </source>
</evidence>
<dbReference type="Pfam" id="PF10354">
    <property type="entry name" value="BMT5-like"/>
    <property type="match status" value="1"/>
</dbReference>
<dbReference type="GO" id="GO:0070475">
    <property type="term" value="P:rRNA base methylation"/>
    <property type="evidence" value="ECO:0007669"/>
    <property type="project" value="InterPro"/>
</dbReference>
<dbReference type="InterPro" id="IPR019446">
    <property type="entry name" value="BMT5-like"/>
</dbReference>
<dbReference type="PANTHER" id="PTHR11538">
    <property type="entry name" value="PHENYLALANYL-TRNA SYNTHETASE"/>
    <property type="match status" value="1"/>
</dbReference>
<proteinExistence type="predicted"/>
<feature type="domain" description="25S rRNA (uridine-N(3))-methyltransferase BMT5-like" evidence="2">
    <location>
        <begin position="69"/>
        <end position="267"/>
    </location>
</feature>
<comment type="caution">
    <text evidence="3">The sequence shown here is derived from an EMBL/GenBank/DDBJ whole genome shotgun (WGS) entry which is preliminary data.</text>
</comment>
<dbReference type="InParanoid" id="K0KN77"/>
<dbReference type="AlphaFoldDB" id="K0KN77"/>
<protein>
    <recommendedName>
        <fullName evidence="2">25S rRNA (uridine-N(3))-methyltransferase BMT5-like domain-containing protein</fullName>
    </recommendedName>
</protein>
<accession>K0KN77</accession>
<dbReference type="HOGENOM" id="CLU_035438_1_0_1"/>
<keyword evidence="4" id="KW-1185">Reference proteome</keyword>
<reference evidence="3 4" key="1">
    <citation type="journal article" date="2012" name="Eukaryot. Cell">
        <title>Draft genome sequence of Wickerhamomyces ciferrii NRRL Y-1031 F-60-10.</title>
        <authorList>
            <person name="Schneider J."/>
            <person name="Andrea H."/>
            <person name="Blom J."/>
            <person name="Jaenicke S."/>
            <person name="Ruckert C."/>
            <person name="Schorsch C."/>
            <person name="Szczepanowski R."/>
            <person name="Farwick M."/>
            <person name="Goesmann A."/>
            <person name="Puhler A."/>
            <person name="Schaffer S."/>
            <person name="Tauch A."/>
            <person name="Kohler T."/>
            <person name="Brinkrolf K."/>
        </authorList>
    </citation>
    <scope>NUCLEOTIDE SEQUENCE [LARGE SCALE GENOMIC DNA]</scope>
    <source>
        <strain evidence="4">ATCC 14091 / BCRC 22168 / CBS 111 / JCM 3599 / NBRC 0793 / NRRL Y-1031 F-60-10</strain>
    </source>
</reference>
<dbReference type="FunCoup" id="K0KN77">
    <property type="interactions" value="249"/>
</dbReference>
<dbReference type="eggNOG" id="KOG4174">
    <property type="taxonomic scope" value="Eukaryota"/>
</dbReference>
<dbReference type="STRING" id="1206466.K0KN77"/>
<evidence type="ECO:0000256" key="1">
    <source>
        <dbReference type="SAM" id="MobiDB-lite"/>
    </source>
</evidence>
<feature type="region of interest" description="Disordered" evidence="1">
    <location>
        <begin position="24"/>
        <end position="52"/>
    </location>
</feature>
<dbReference type="GO" id="GO:0070042">
    <property type="term" value="F:rRNA (uridine-N3-)-methyltransferase activity"/>
    <property type="evidence" value="ECO:0007669"/>
    <property type="project" value="InterPro"/>
</dbReference>
<evidence type="ECO:0000259" key="2">
    <source>
        <dbReference type="Pfam" id="PF10354"/>
    </source>
</evidence>
<dbReference type="GO" id="GO:0005737">
    <property type="term" value="C:cytoplasm"/>
    <property type="evidence" value="ECO:0007669"/>
    <property type="project" value="TreeGrafter"/>
</dbReference>
<feature type="compositionally biased region" description="Low complexity" evidence="1">
    <location>
        <begin position="30"/>
        <end position="42"/>
    </location>
</feature>
<gene>
    <name evidence="3" type="ORF">BN7_3205</name>
</gene>
<dbReference type="Proteomes" id="UP000009328">
    <property type="component" value="Unassembled WGS sequence"/>
</dbReference>
<evidence type="ECO:0000313" key="3">
    <source>
        <dbReference type="EMBL" id="CCH43652.1"/>
    </source>
</evidence>
<name>K0KN77_WICCF</name>